<keyword evidence="1" id="KW-0597">Phosphoprotein</keyword>
<name>A0ABT1ZHZ8_9MICO</name>
<dbReference type="Proteomes" id="UP001205337">
    <property type="component" value="Unassembled WGS sequence"/>
</dbReference>
<accession>A0ABT1ZHZ8</accession>
<dbReference type="InterPro" id="IPR008984">
    <property type="entry name" value="SMAD_FHA_dom_sf"/>
</dbReference>
<reference evidence="4 5" key="1">
    <citation type="submission" date="2022-08" db="EMBL/GenBank/DDBJ databases">
        <authorList>
            <person name="Li F."/>
        </authorList>
    </citation>
    <scope>NUCLEOTIDE SEQUENCE [LARGE SCALE GENOMIC DNA]</scope>
    <source>
        <strain evidence="4 5">10F1B-8-1</strain>
    </source>
</reference>
<organism evidence="4 5">
    <name type="scientific">Protaetiibacter mangrovi</name>
    <dbReference type="NCBI Taxonomy" id="2970926"/>
    <lineage>
        <taxon>Bacteria</taxon>
        <taxon>Bacillati</taxon>
        <taxon>Actinomycetota</taxon>
        <taxon>Actinomycetes</taxon>
        <taxon>Micrococcales</taxon>
        <taxon>Microbacteriaceae</taxon>
        <taxon>Protaetiibacter</taxon>
    </lineage>
</organism>
<evidence type="ECO:0000259" key="3">
    <source>
        <dbReference type="PROSITE" id="PS50006"/>
    </source>
</evidence>
<keyword evidence="5" id="KW-1185">Reference proteome</keyword>
<comment type="caution">
    <text evidence="4">The sequence shown here is derived from an EMBL/GenBank/DDBJ whole genome shotgun (WGS) entry which is preliminary data.</text>
</comment>
<dbReference type="SUPFAM" id="SSF49879">
    <property type="entry name" value="SMAD/FHA domain"/>
    <property type="match status" value="1"/>
</dbReference>
<evidence type="ECO:0000256" key="1">
    <source>
        <dbReference type="ARBA" id="ARBA00022553"/>
    </source>
</evidence>
<dbReference type="CDD" id="cd00060">
    <property type="entry name" value="FHA"/>
    <property type="match status" value="1"/>
</dbReference>
<sequence length="179" mass="19020">MNEATPGFQPGDPVLRPPWLTGGDLEPGLVDTRTRLVGRGIPPRDPSEPVFFPGGPPRHVSGWVLLLADGDRIAVDGPVVVGRKPFDVEGFPDAKLVTVEDREKTVSKNHAILLPYDGGLFVLDLNSTNGVSVVANRRRTVVASTEFSPVPDGAVIELGSYLLGVDNVIPETPEAAPEA</sequence>
<dbReference type="RefSeq" id="WP_258799489.1">
    <property type="nucleotide sequence ID" value="NZ_JANTHX010000008.1"/>
</dbReference>
<dbReference type="Gene3D" id="2.60.200.20">
    <property type="match status" value="1"/>
</dbReference>
<dbReference type="PROSITE" id="PS50006">
    <property type="entry name" value="FHA_DOMAIN"/>
    <property type="match status" value="1"/>
</dbReference>
<evidence type="ECO:0000313" key="4">
    <source>
        <dbReference type="EMBL" id="MCS0500339.1"/>
    </source>
</evidence>
<feature type="domain" description="FHA" evidence="3">
    <location>
        <begin position="79"/>
        <end position="138"/>
    </location>
</feature>
<evidence type="ECO:0000313" key="5">
    <source>
        <dbReference type="Proteomes" id="UP001205337"/>
    </source>
</evidence>
<feature type="region of interest" description="Disordered" evidence="2">
    <location>
        <begin position="1"/>
        <end position="27"/>
    </location>
</feature>
<dbReference type="Pfam" id="PF00498">
    <property type="entry name" value="FHA"/>
    <property type="match status" value="1"/>
</dbReference>
<dbReference type="EMBL" id="JANTHX010000008">
    <property type="protein sequence ID" value="MCS0500339.1"/>
    <property type="molecule type" value="Genomic_DNA"/>
</dbReference>
<protein>
    <submittedName>
        <fullName evidence="4">FHA domain-containing protein</fullName>
    </submittedName>
</protein>
<dbReference type="InterPro" id="IPR000253">
    <property type="entry name" value="FHA_dom"/>
</dbReference>
<evidence type="ECO:0000256" key="2">
    <source>
        <dbReference type="SAM" id="MobiDB-lite"/>
    </source>
</evidence>
<proteinExistence type="predicted"/>
<gene>
    <name evidence="4" type="ORF">NUH29_12360</name>
</gene>
<dbReference type="SMART" id="SM00240">
    <property type="entry name" value="FHA"/>
    <property type="match status" value="1"/>
</dbReference>